<feature type="domain" description="Lsr2 DNA-binding" evidence="3">
    <location>
        <begin position="79"/>
        <end position="113"/>
    </location>
</feature>
<dbReference type="InterPro" id="IPR055370">
    <property type="entry name" value="Lsr2_DNA-bd"/>
</dbReference>
<accession>A0A4R7FRI9</accession>
<dbReference type="GO" id="GO:0003677">
    <property type="term" value="F:DNA binding"/>
    <property type="evidence" value="ECO:0007669"/>
    <property type="project" value="UniProtKB-KW"/>
</dbReference>
<evidence type="ECO:0000256" key="1">
    <source>
        <dbReference type="ARBA" id="ARBA00023125"/>
    </source>
</evidence>
<keyword evidence="1" id="KW-0238">DNA-binding</keyword>
<evidence type="ECO:0000259" key="3">
    <source>
        <dbReference type="Pfam" id="PF23359"/>
    </source>
</evidence>
<dbReference type="AlphaFoldDB" id="A0A4R7FRI9"/>
<gene>
    <name evidence="4" type="ORF">CLV52_1007</name>
</gene>
<comment type="caution">
    <text evidence="4">The sequence shown here is derived from an EMBL/GenBank/DDBJ whole genome shotgun (WGS) entry which is preliminary data.</text>
</comment>
<evidence type="ECO:0000313" key="4">
    <source>
        <dbReference type="EMBL" id="TDS80442.1"/>
    </source>
</evidence>
<protein>
    <submittedName>
        <fullName evidence="4">Lsr2 protein</fullName>
    </submittedName>
</protein>
<dbReference type="OrthoDB" id="4113332at2"/>
<sequence>MAQKYIVQLVDDLTQQPIEDGSGESVRFSLDGVSYTIDLTTDHAEEFRSALSPYVNAARKADVAVRAKGSSSSAPREPKGDLKAIREWANANGFTVSSRGRIPAEVQTAYNAAN</sequence>
<name>A0A4R7FRI9_9MICO</name>
<dbReference type="InterPro" id="IPR036625">
    <property type="entry name" value="E3-bd_dom_sf"/>
</dbReference>
<dbReference type="Proteomes" id="UP000295344">
    <property type="component" value="Unassembled WGS sequence"/>
</dbReference>
<dbReference type="Gene3D" id="3.30.60.230">
    <property type="entry name" value="Lsr2, dimerization domain"/>
    <property type="match status" value="1"/>
</dbReference>
<dbReference type="Pfam" id="PF11774">
    <property type="entry name" value="Lsr2"/>
    <property type="match status" value="1"/>
</dbReference>
<dbReference type="RefSeq" id="WP_133765164.1">
    <property type="nucleotide sequence ID" value="NZ_BAAARP010000001.1"/>
</dbReference>
<feature type="domain" description="Lsr2 dimerization" evidence="2">
    <location>
        <begin position="1"/>
        <end position="61"/>
    </location>
</feature>
<organism evidence="4 5">
    <name type="scientific">Amnibacterium kyonggiense</name>
    <dbReference type="NCBI Taxonomy" id="595671"/>
    <lineage>
        <taxon>Bacteria</taxon>
        <taxon>Bacillati</taxon>
        <taxon>Actinomycetota</taxon>
        <taxon>Actinomycetes</taxon>
        <taxon>Micrococcales</taxon>
        <taxon>Microbacteriaceae</taxon>
        <taxon>Amnibacterium</taxon>
    </lineage>
</organism>
<proteinExistence type="predicted"/>
<keyword evidence="5" id="KW-1185">Reference proteome</keyword>
<dbReference type="Pfam" id="PF23359">
    <property type="entry name" value="Lsr2_DNA-bd"/>
    <property type="match status" value="1"/>
</dbReference>
<evidence type="ECO:0000313" key="5">
    <source>
        <dbReference type="Proteomes" id="UP000295344"/>
    </source>
</evidence>
<dbReference type="EMBL" id="SOAM01000001">
    <property type="protein sequence ID" value="TDS80442.1"/>
    <property type="molecule type" value="Genomic_DNA"/>
</dbReference>
<dbReference type="InterPro" id="IPR024412">
    <property type="entry name" value="Lsr2_dim_dom"/>
</dbReference>
<dbReference type="GO" id="GO:0016746">
    <property type="term" value="F:acyltransferase activity"/>
    <property type="evidence" value="ECO:0007669"/>
    <property type="project" value="InterPro"/>
</dbReference>
<dbReference type="InterPro" id="IPR042261">
    <property type="entry name" value="Lsr2-like_dimerization"/>
</dbReference>
<evidence type="ECO:0000259" key="2">
    <source>
        <dbReference type="Pfam" id="PF11774"/>
    </source>
</evidence>
<dbReference type="Gene3D" id="4.10.320.10">
    <property type="entry name" value="E3-binding domain"/>
    <property type="match status" value="1"/>
</dbReference>
<reference evidence="4 5" key="1">
    <citation type="submission" date="2019-03" db="EMBL/GenBank/DDBJ databases">
        <title>Genomic Encyclopedia of Archaeal and Bacterial Type Strains, Phase II (KMG-II): from individual species to whole genera.</title>
        <authorList>
            <person name="Goeker M."/>
        </authorList>
    </citation>
    <scope>NUCLEOTIDE SEQUENCE [LARGE SCALE GENOMIC DNA]</scope>
    <source>
        <strain evidence="4 5">DSM 24782</strain>
    </source>
</reference>